<sequence length="112" mass="12123">MPYAMLQTPICQSFCFREGDLPQDSGGGRSQTAPPCSSNLILQREGASSEGKTKEKKEDALAGPSKGPSDDPPAPAVFCQRNAPPPPAPSRPQDLKTPENVVFYLILHSEWR</sequence>
<protein>
    <submittedName>
        <fullName evidence="2">Uncharacterized protein</fullName>
    </submittedName>
</protein>
<organism evidence="2">
    <name type="scientific">Sesamum radiatum</name>
    <name type="common">Black benniseed</name>
    <dbReference type="NCBI Taxonomy" id="300843"/>
    <lineage>
        <taxon>Eukaryota</taxon>
        <taxon>Viridiplantae</taxon>
        <taxon>Streptophyta</taxon>
        <taxon>Embryophyta</taxon>
        <taxon>Tracheophyta</taxon>
        <taxon>Spermatophyta</taxon>
        <taxon>Magnoliopsida</taxon>
        <taxon>eudicotyledons</taxon>
        <taxon>Gunneridae</taxon>
        <taxon>Pentapetalae</taxon>
        <taxon>asterids</taxon>
        <taxon>lamiids</taxon>
        <taxon>Lamiales</taxon>
        <taxon>Pedaliaceae</taxon>
        <taxon>Sesamum</taxon>
    </lineage>
</organism>
<evidence type="ECO:0000313" key="2">
    <source>
        <dbReference type="EMBL" id="KAL0295093.1"/>
    </source>
</evidence>
<evidence type="ECO:0000256" key="1">
    <source>
        <dbReference type="SAM" id="MobiDB-lite"/>
    </source>
</evidence>
<dbReference type="EMBL" id="JACGWJ010000089">
    <property type="protein sequence ID" value="KAL0295093.1"/>
    <property type="molecule type" value="Genomic_DNA"/>
</dbReference>
<name>A0AAW2JL07_SESRA</name>
<gene>
    <name evidence="2" type="ORF">Sradi_6852800</name>
</gene>
<proteinExistence type="predicted"/>
<accession>A0AAW2JL07</accession>
<reference evidence="2" key="2">
    <citation type="journal article" date="2024" name="Plant">
        <title>Genomic evolution and insights into agronomic trait innovations of Sesamum species.</title>
        <authorList>
            <person name="Miao H."/>
            <person name="Wang L."/>
            <person name="Qu L."/>
            <person name="Liu H."/>
            <person name="Sun Y."/>
            <person name="Le M."/>
            <person name="Wang Q."/>
            <person name="Wei S."/>
            <person name="Zheng Y."/>
            <person name="Lin W."/>
            <person name="Duan Y."/>
            <person name="Cao H."/>
            <person name="Xiong S."/>
            <person name="Wang X."/>
            <person name="Wei L."/>
            <person name="Li C."/>
            <person name="Ma Q."/>
            <person name="Ju M."/>
            <person name="Zhao R."/>
            <person name="Li G."/>
            <person name="Mu C."/>
            <person name="Tian Q."/>
            <person name="Mei H."/>
            <person name="Zhang T."/>
            <person name="Gao T."/>
            <person name="Zhang H."/>
        </authorList>
    </citation>
    <scope>NUCLEOTIDE SEQUENCE</scope>
    <source>
        <strain evidence="2">G02</strain>
    </source>
</reference>
<feature type="compositionally biased region" description="Basic and acidic residues" evidence="1">
    <location>
        <begin position="51"/>
        <end position="60"/>
    </location>
</feature>
<feature type="region of interest" description="Disordered" evidence="1">
    <location>
        <begin position="17"/>
        <end position="98"/>
    </location>
</feature>
<comment type="caution">
    <text evidence="2">The sequence shown here is derived from an EMBL/GenBank/DDBJ whole genome shotgun (WGS) entry which is preliminary data.</text>
</comment>
<feature type="compositionally biased region" description="Polar residues" evidence="1">
    <location>
        <begin position="30"/>
        <end position="41"/>
    </location>
</feature>
<reference evidence="2" key="1">
    <citation type="submission" date="2020-06" db="EMBL/GenBank/DDBJ databases">
        <authorList>
            <person name="Li T."/>
            <person name="Hu X."/>
            <person name="Zhang T."/>
            <person name="Song X."/>
            <person name="Zhang H."/>
            <person name="Dai N."/>
            <person name="Sheng W."/>
            <person name="Hou X."/>
            <person name="Wei L."/>
        </authorList>
    </citation>
    <scope>NUCLEOTIDE SEQUENCE</scope>
    <source>
        <strain evidence="2">G02</strain>
        <tissue evidence="2">Leaf</tissue>
    </source>
</reference>
<dbReference type="AlphaFoldDB" id="A0AAW2JL07"/>